<proteinExistence type="inferred from homology"/>
<evidence type="ECO:0000256" key="1">
    <source>
        <dbReference type="ARBA" id="ARBA00004130"/>
    </source>
</evidence>
<dbReference type="InterPro" id="IPR006252">
    <property type="entry name" value="Malate_synthA"/>
</dbReference>
<feature type="domain" description="Malate synthase TIM barrel" evidence="7">
    <location>
        <begin position="29"/>
        <end position="88"/>
    </location>
</feature>
<accession>A0AAV5EXF0</accession>
<comment type="caution">
    <text evidence="8">The sequence shown here is derived from an EMBL/GenBank/DDBJ whole genome shotgun (WGS) entry which is preliminary data.</text>
</comment>
<evidence type="ECO:0000256" key="2">
    <source>
        <dbReference type="ARBA" id="ARBA00004757"/>
    </source>
</evidence>
<dbReference type="AlphaFoldDB" id="A0AAV5EXF0"/>
<dbReference type="Pfam" id="PF01274">
    <property type="entry name" value="MS_TIM-barrel"/>
    <property type="match status" value="1"/>
</dbReference>
<dbReference type="Gene3D" id="3.20.20.360">
    <property type="entry name" value="Malate synthase, domain 3"/>
    <property type="match status" value="1"/>
</dbReference>
<evidence type="ECO:0000259" key="7">
    <source>
        <dbReference type="Pfam" id="PF01274"/>
    </source>
</evidence>
<evidence type="ECO:0000256" key="5">
    <source>
        <dbReference type="ARBA" id="ARBA00022453"/>
    </source>
</evidence>
<comment type="pathway">
    <text evidence="2">Carbohydrate metabolism; glyoxylate cycle; (S)-malate from isocitrate: step 2/2.</text>
</comment>
<evidence type="ECO:0000256" key="6">
    <source>
        <dbReference type="SAM" id="MobiDB-lite"/>
    </source>
</evidence>
<dbReference type="GO" id="GO:0006097">
    <property type="term" value="P:glyoxylate cycle"/>
    <property type="evidence" value="ECO:0007669"/>
    <property type="project" value="InterPro"/>
</dbReference>
<dbReference type="EC" id="2.3.3.9" evidence="4"/>
<reference evidence="8" key="1">
    <citation type="journal article" date="2018" name="DNA Res.">
        <title>Multiple hybrid de novo genome assembly of finger millet, an orphan allotetraploid crop.</title>
        <authorList>
            <person name="Hatakeyama M."/>
            <person name="Aluri S."/>
            <person name="Balachadran M.T."/>
            <person name="Sivarajan S.R."/>
            <person name="Patrignani A."/>
            <person name="Gruter S."/>
            <person name="Poveda L."/>
            <person name="Shimizu-Inatsugi R."/>
            <person name="Baeten J."/>
            <person name="Francoijs K.J."/>
            <person name="Nataraja K.N."/>
            <person name="Reddy Y.A.N."/>
            <person name="Phadnis S."/>
            <person name="Ravikumar R.L."/>
            <person name="Schlapbach R."/>
            <person name="Sreeman S.M."/>
            <person name="Shimizu K.K."/>
        </authorList>
    </citation>
    <scope>NUCLEOTIDE SEQUENCE</scope>
</reference>
<sequence length="101" mass="11746">MKRCKQLDRRRRSRSRRTRRRTRRRWSWCEKDKQREARAGHDGTWAAHPGLIPAIREVFQAHLGGRPNQIDLLALDNVDVITEDDLVQPPSGRAHGGRECG</sequence>
<dbReference type="SUPFAM" id="SSF51645">
    <property type="entry name" value="Malate synthase G"/>
    <property type="match status" value="1"/>
</dbReference>
<dbReference type="InterPro" id="IPR001465">
    <property type="entry name" value="Malate_synthase_TIM"/>
</dbReference>
<evidence type="ECO:0000256" key="3">
    <source>
        <dbReference type="ARBA" id="ARBA00006394"/>
    </source>
</evidence>
<gene>
    <name evidence="8" type="primary">gb15230</name>
    <name evidence="8" type="ORF">PR202_gb15230</name>
</gene>
<reference evidence="8" key="2">
    <citation type="submission" date="2021-12" db="EMBL/GenBank/DDBJ databases">
        <title>Resequencing data analysis of finger millet.</title>
        <authorList>
            <person name="Hatakeyama M."/>
            <person name="Aluri S."/>
            <person name="Balachadran M.T."/>
            <person name="Sivarajan S.R."/>
            <person name="Poveda L."/>
            <person name="Shimizu-Inatsugi R."/>
            <person name="Schlapbach R."/>
            <person name="Sreeman S.M."/>
            <person name="Shimizu K.K."/>
        </authorList>
    </citation>
    <scope>NUCLEOTIDE SEQUENCE</scope>
</reference>
<dbReference type="Proteomes" id="UP001054889">
    <property type="component" value="Unassembled WGS sequence"/>
</dbReference>
<comment type="subcellular location">
    <subcellularLocation>
        <location evidence="1">Glyoxysome</location>
    </subcellularLocation>
</comment>
<keyword evidence="5" id="KW-0330">Glyoxysome</keyword>
<dbReference type="GO" id="GO:0004474">
    <property type="term" value="F:malate synthase activity"/>
    <property type="evidence" value="ECO:0007669"/>
    <property type="project" value="UniProtKB-EC"/>
</dbReference>
<keyword evidence="9" id="KW-1185">Reference proteome</keyword>
<organism evidence="8 9">
    <name type="scientific">Eleusine coracana subsp. coracana</name>
    <dbReference type="NCBI Taxonomy" id="191504"/>
    <lineage>
        <taxon>Eukaryota</taxon>
        <taxon>Viridiplantae</taxon>
        <taxon>Streptophyta</taxon>
        <taxon>Embryophyta</taxon>
        <taxon>Tracheophyta</taxon>
        <taxon>Spermatophyta</taxon>
        <taxon>Magnoliopsida</taxon>
        <taxon>Liliopsida</taxon>
        <taxon>Poales</taxon>
        <taxon>Poaceae</taxon>
        <taxon>PACMAD clade</taxon>
        <taxon>Chloridoideae</taxon>
        <taxon>Cynodonteae</taxon>
        <taxon>Eleusininae</taxon>
        <taxon>Eleusine</taxon>
    </lineage>
</organism>
<evidence type="ECO:0000313" key="8">
    <source>
        <dbReference type="EMBL" id="GJN27229.1"/>
    </source>
</evidence>
<dbReference type="PANTHER" id="PTHR42902">
    <property type="entry name" value="MALATE SYNTHASE"/>
    <property type="match status" value="1"/>
</dbReference>
<evidence type="ECO:0000256" key="4">
    <source>
        <dbReference type="ARBA" id="ARBA00012636"/>
    </source>
</evidence>
<dbReference type="InterPro" id="IPR011076">
    <property type="entry name" value="Malate_synth_sf"/>
</dbReference>
<protein>
    <recommendedName>
        <fullName evidence="4">malate synthase</fullName>
        <ecNumber evidence="4">2.3.3.9</ecNumber>
    </recommendedName>
</protein>
<dbReference type="EMBL" id="BQKI01000079">
    <property type="protein sequence ID" value="GJN27229.1"/>
    <property type="molecule type" value="Genomic_DNA"/>
</dbReference>
<dbReference type="GO" id="GO:0009514">
    <property type="term" value="C:glyoxysome"/>
    <property type="evidence" value="ECO:0007669"/>
    <property type="project" value="UniProtKB-SubCell"/>
</dbReference>
<evidence type="ECO:0000313" key="9">
    <source>
        <dbReference type="Proteomes" id="UP001054889"/>
    </source>
</evidence>
<dbReference type="InterPro" id="IPR046363">
    <property type="entry name" value="MS_N_TIM-barrel_dom"/>
</dbReference>
<dbReference type="PANTHER" id="PTHR42902:SF1">
    <property type="entry name" value="MALATE SYNTHASE 1-RELATED"/>
    <property type="match status" value="1"/>
</dbReference>
<feature type="region of interest" description="Disordered" evidence="6">
    <location>
        <begin position="1"/>
        <end position="25"/>
    </location>
</feature>
<comment type="similarity">
    <text evidence="3">Belongs to the malate synthase family.</text>
</comment>
<name>A0AAV5EXF0_ELECO</name>